<proteinExistence type="predicted"/>
<dbReference type="EMBL" id="CAJVQB010015607">
    <property type="protein sequence ID" value="CAG8775495.1"/>
    <property type="molecule type" value="Genomic_DNA"/>
</dbReference>
<organism evidence="1 2">
    <name type="scientific">Gigaspora margarita</name>
    <dbReference type="NCBI Taxonomy" id="4874"/>
    <lineage>
        <taxon>Eukaryota</taxon>
        <taxon>Fungi</taxon>
        <taxon>Fungi incertae sedis</taxon>
        <taxon>Mucoromycota</taxon>
        <taxon>Glomeromycotina</taxon>
        <taxon>Glomeromycetes</taxon>
        <taxon>Diversisporales</taxon>
        <taxon>Gigasporaceae</taxon>
        <taxon>Gigaspora</taxon>
    </lineage>
</organism>
<evidence type="ECO:0000313" key="2">
    <source>
        <dbReference type="Proteomes" id="UP000789901"/>
    </source>
</evidence>
<comment type="caution">
    <text evidence="1">The sequence shown here is derived from an EMBL/GenBank/DDBJ whole genome shotgun (WGS) entry which is preliminary data.</text>
</comment>
<dbReference type="Proteomes" id="UP000789901">
    <property type="component" value="Unassembled WGS sequence"/>
</dbReference>
<accession>A0ABN7VI27</accession>
<name>A0ABN7VI27_GIGMA</name>
<protein>
    <submittedName>
        <fullName evidence="1">24119_t:CDS:1</fullName>
    </submittedName>
</protein>
<gene>
    <name evidence="1" type="ORF">GMARGA_LOCUS19028</name>
</gene>
<evidence type="ECO:0000313" key="1">
    <source>
        <dbReference type="EMBL" id="CAG8775495.1"/>
    </source>
</evidence>
<feature type="non-terminal residue" evidence="1">
    <location>
        <position position="72"/>
    </location>
</feature>
<sequence>MWHDFKADWIKAIVAEIDSDVDKKYHIDIEKWLPTIDSLNNPWIQYRLQSIVDNSIEEENMSLNDLQNTLMK</sequence>
<reference evidence="1 2" key="1">
    <citation type="submission" date="2021-06" db="EMBL/GenBank/DDBJ databases">
        <authorList>
            <person name="Kallberg Y."/>
            <person name="Tangrot J."/>
            <person name="Rosling A."/>
        </authorList>
    </citation>
    <scope>NUCLEOTIDE SEQUENCE [LARGE SCALE GENOMIC DNA]</scope>
    <source>
        <strain evidence="1 2">120-4 pot B 10/14</strain>
    </source>
</reference>
<keyword evidence="2" id="KW-1185">Reference proteome</keyword>